<dbReference type="FunFam" id="1.20.5.190:FF:000016">
    <property type="entry name" value="Abnormal spindle-like microcephaly-associated protein homolog"/>
    <property type="match status" value="1"/>
</dbReference>
<dbReference type="InterPro" id="IPR011989">
    <property type="entry name" value="ARM-like"/>
</dbReference>
<organism evidence="13 14">
    <name type="scientific">Peromyscus maniculatus bairdii</name>
    <name type="common">Prairie deer mouse</name>
    <dbReference type="NCBI Taxonomy" id="230844"/>
    <lineage>
        <taxon>Eukaryota</taxon>
        <taxon>Metazoa</taxon>
        <taxon>Chordata</taxon>
        <taxon>Craniata</taxon>
        <taxon>Vertebrata</taxon>
        <taxon>Euteleostomi</taxon>
        <taxon>Mammalia</taxon>
        <taxon>Eutheria</taxon>
        <taxon>Euarchontoglires</taxon>
        <taxon>Glires</taxon>
        <taxon>Rodentia</taxon>
        <taxon>Myomorpha</taxon>
        <taxon>Muroidea</taxon>
        <taxon>Cricetidae</taxon>
        <taxon>Neotominae</taxon>
        <taxon>Peromyscus</taxon>
    </lineage>
</organism>
<evidence type="ECO:0000256" key="6">
    <source>
        <dbReference type="ARBA" id="ARBA00022776"/>
    </source>
</evidence>
<dbReference type="InterPro" id="IPR051185">
    <property type="entry name" value="ASPM"/>
</dbReference>
<evidence type="ECO:0000313" key="14">
    <source>
        <dbReference type="Proteomes" id="UP000694547"/>
    </source>
</evidence>
<protein>
    <recommendedName>
        <fullName evidence="12">Abnormal spindle-like microcephaly-associated protein ASH domain-containing protein</fullName>
    </recommendedName>
</protein>
<reference evidence="13 14" key="1">
    <citation type="submission" date="2018-10" db="EMBL/GenBank/DDBJ databases">
        <title>Improved assembly of the deer mouse Peromyscus maniculatus genome.</title>
        <authorList>
            <person name="Lassance J.-M."/>
            <person name="Hoekstra H.E."/>
        </authorList>
    </citation>
    <scope>NUCLEOTIDE SEQUENCE [LARGE SCALE GENOMIC DNA]</scope>
</reference>
<keyword evidence="3" id="KW-0963">Cytoplasm</keyword>
<feature type="region of interest" description="Disordered" evidence="11">
    <location>
        <begin position="1"/>
        <end position="27"/>
    </location>
</feature>
<dbReference type="InterPro" id="IPR000048">
    <property type="entry name" value="IQ_motif_EF-hand-BS"/>
</dbReference>
<dbReference type="GO" id="GO:0005634">
    <property type="term" value="C:nucleus"/>
    <property type="evidence" value="ECO:0007669"/>
    <property type="project" value="UniProtKB-SubCell"/>
</dbReference>
<keyword evidence="14" id="KW-1185">Reference proteome</keyword>
<keyword evidence="7" id="KW-0112">Calmodulin-binding</keyword>
<dbReference type="FunFam" id="1.20.5.190:FF:000030">
    <property type="entry name" value="Abnormal spindle-like microcephaly-associated protein homolog"/>
    <property type="match status" value="1"/>
</dbReference>
<evidence type="ECO:0000256" key="11">
    <source>
        <dbReference type="SAM" id="MobiDB-lite"/>
    </source>
</evidence>
<dbReference type="InterPro" id="IPR016024">
    <property type="entry name" value="ARM-type_fold"/>
</dbReference>
<dbReference type="Ensembl" id="ENSPEMT00000036337.1">
    <property type="protein sequence ID" value="ENSPEMP00000033698.1"/>
    <property type="gene ID" value="ENSPEMG00000015687.2"/>
</dbReference>
<evidence type="ECO:0000259" key="12">
    <source>
        <dbReference type="Pfam" id="PF15780"/>
    </source>
</evidence>
<dbReference type="Gene3D" id="2.60.40.10">
    <property type="entry name" value="Immunoglobulins"/>
    <property type="match status" value="1"/>
</dbReference>
<proteinExistence type="predicted"/>
<keyword evidence="5" id="KW-0677">Repeat</keyword>
<dbReference type="FunFam" id="2.60.40.10:FF:001429">
    <property type="entry name" value="Abnormal spindle-like microcephaly-associated protein homolog"/>
    <property type="match status" value="1"/>
</dbReference>
<feature type="compositionally biased region" description="Basic and acidic residues" evidence="11">
    <location>
        <begin position="12"/>
        <end position="22"/>
    </location>
</feature>
<dbReference type="GO" id="GO:0005737">
    <property type="term" value="C:cytoplasm"/>
    <property type="evidence" value="ECO:0007669"/>
    <property type="project" value="UniProtKB-SubCell"/>
</dbReference>
<dbReference type="GO" id="GO:0007051">
    <property type="term" value="P:spindle organization"/>
    <property type="evidence" value="ECO:0007669"/>
    <property type="project" value="TreeGrafter"/>
</dbReference>
<dbReference type="FunFam" id="1.20.5.190:FF:000009">
    <property type="entry name" value="Abnormal spindle-like microcephaly-associated protein homolog"/>
    <property type="match status" value="1"/>
</dbReference>
<dbReference type="GO" id="GO:0005516">
    <property type="term" value="F:calmodulin binding"/>
    <property type="evidence" value="ECO:0007669"/>
    <property type="project" value="UniProtKB-KW"/>
</dbReference>
<dbReference type="SMART" id="SM00015">
    <property type="entry name" value="IQ"/>
    <property type="match status" value="28"/>
</dbReference>
<evidence type="ECO:0000313" key="13">
    <source>
        <dbReference type="Ensembl" id="ENSPEMP00000033698.1"/>
    </source>
</evidence>
<keyword evidence="6" id="KW-0498">Mitosis</keyword>
<dbReference type="Gene3D" id="1.20.5.190">
    <property type="match status" value="15"/>
</dbReference>
<dbReference type="Proteomes" id="UP000694547">
    <property type="component" value="Chromosome 11"/>
</dbReference>
<dbReference type="GO" id="GO:0000922">
    <property type="term" value="C:spindle pole"/>
    <property type="evidence" value="ECO:0007669"/>
    <property type="project" value="TreeGrafter"/>
</dbReference>
<dbReference type="PROSITE" id="PS50096">
    <property type="entry name" value="IQ"/>
    <property type="match status" value="20"/>
</dbReference>
<evidence type="ECO:0000256" key="4">
    <source>
        <dbReference type="ARBA" id="ARBA00022618"/>
    </source>
</evidence>
<dbReference type="InterPro" id="IPR031549">
    <property type="entry name" value="ASH"/>
</dbReference>
<keyword evidence="4" id="KW-0132">Cell division</keyword>
<dbReference type="SUPFAM" id="SSF48371">
    <property type="entry name" value="ARM repeat"/>
    <property type="match status" value="1"/>
</dbReference>
<evidence type="ECO:0000256" key="9">
    <source>
        <dbReference type="ARBA" id="ARBA00023242"/>
    </source>
</evidence>
<evidence type="ECO:0000256" key="3">
    <source>
        <dbReference type="ARBA" id="ARBA00022490"/>
    </source>
</evidence>
<dbReference type="GeneTree" id="ENSGT00560000077332"/>
<keyword evidence="8" id="KW-0175">Coiled coil</keyword>
<evidence type="ECO:0000256" key="10">
    <source>
        <dbReference type="ARBA" id="ARBA00023306"/>
    </source>
</evidence>
<evidence type="ECO:0000256" key="7">
    <source>
        <dbReference type="ARBA" id="ARBA00022860"/>
    </source>
</evidence>
<dbReference type="FunFam" id="1.20.5.190:FF:000008">
    <property type="entry name" value="Abnormal spindle-like microcephaly-associated protein homolog"/>
    <property type="match status" value="6"/>
</dbReference>
<keyword evidence="9" id="KW-0539">Nucleus</keyword>
<dbReference type="InterPro" id="IPR013783">
    <property type="entry name" value="Ig-like_fold"/>
</dbReference>
<name>A0A8C8UR63_PERMB</name>
<evidence type="ECO:0000256" key="8">
    <source>
        <dbReference type="ARBA" id="ARBA00023054"/>
    </source>
</evidence>
<evidence type="ECO:0000256" key="1">
    <source>
        <dbReference type="ARBA" id="ARBA00004123"/>
    </source>
</evidence>
<dbReference type="SUPFAM" id="SSF52540">
    <property type="entry name" value="P-loop containing nucleoside triphosphate hydrolases"/>
    <property type="match status" value="9"/>
</dbReference>
<feature type="domain" description="Abnormal spindle-like microcephaly-associated protein ASH" evidence="12">
    <location>
        <begin position="29"/>
        <end position="126"/>
    </location>
</feature>
<dbReference type="Pfam" id="PF15780">
    <property type="entry name" value="ASH"/>
    <property type="match status" value="1"/>
</dbReference>
<evidence type="ECO:0000256" key="2">
    <source>
        <dbReference type="ARBA" id="ARBA00004496"/>
    </source>
</evidence>
<keyword evidence="10" id="KW-0131">Cell cycle</keyword>
<reference evidence="13" key="2">
    <citation type="submission" date="2025-08" db="UniProtKB">
        <authorList>
            <consortium name="Ensembl"/>
        </authorList>
    </citation>
    <scope>IDENTIFICATION</scope>
</reference>
<comment type="subcellular location">
    <subcellularLocation>
        <location evidence="2">Cytoplasm</location>
    </subcellularLocation>
    <subcellularLocation>
        <location evidence="1">Nucleus</location>
    </subcellularLocation>
</comment>
<dbReference type="FunFam" id="1.20.5.190:FF:000010">
    <property type="entry name" value="Abnormal spindle-like microcephaly-associated protein homolog"/>
    <property type="match status" value="2"/>
</dbReference>
<dbReference type="GO" id="GO:0051301">
    <property type="term" value="P:cell division"/>
    <property type="evidence" value="ECO:0007669"/>
    <property type="project" value="UniProtKB-KW"/>
</dbReference>
<sequence length="1350" mass="158955">MATRQAAYNLEESGRRAPRDPETGDSSPPVLLLSHFCAATFLCFGDVRVGTSRTRSLVLQNPHEEPLQVELSLLRAAGQGFSVVPSRCELKPKEKVTVSVTWTPLKEGRVREIVTFLVNDFLKHQAILLGNAEEHRKKKRSLWNTNKKIPGSSKYKRTSKSQNFNEAFTISQKVVRIRSYRQRRKFQSMLQSALKIQRWYRAHKIAYDVRTQFLRTRAAAVSLQSACRGWRVRQQLIREHQAAVKIQSTFRMVLAQKRFQFLRTAAIVIQQHVRAWAAGKRQRLEFVELRRAVLVLQATWKGKTLRRQIARQHRCAALIQSYYRMHVQRRKWRVMKTAALQIQAYYRAYKVGKEQRCLYLETKAAIVTLQSAYRGMKVRKRITECNRAAVTIQSKFRAYRTQKKYTNYRTAAIVIQRWYRNIKIAAQQHQEYLNFKKAAIKIQAVYRGVRVRRHIQHMHVAATCIKAMFKMHQSRVRYHRMRTAAVVIQGRYRAYRLGKTQREKYLATLQAIRTLQAAVRGARVRQTVRRMQIAATLIQSCFRRYRQQTYFHRLREVTKMVQRRYRAMKEGSIQFQRYHRLRHSVILIQAAFRGLKARRHLKAMHVAATLIQRRYRTLLVRRRFLSLRKTAVWIQRQYRANLHTRYHRQFLLEKAVTKIQSSYKGWVVRKRMQKMHRAATVIQATFRMHRACVRYRGLKQASAVIQKQYRAHRAAKLQRQLFVRQRHAAVILQAAFRGMKARNQLKTMHSSAALIQSQFRALVVRRRFTALRKAAIFVQRRYRATIYTKHELHQFLQLRKAALTIQSSYRRLVVKRKLQEMHRAAVLIQATFRMHRAYVRFHTWKRASIIIQQHYRTYRTMKLQREKLNGLIGQWDSAAAIQAAHKGMKASQLLKEKHHAAVIIQSTFRMHRQRCFYQKLQWAAKVIQEKYRICVVLEIVFLSLSHVQEIGHFQTMKVRNIMSIAPHFTVRNPRTSNMLKILFLPINVTCTFFFFMKSSTCLFDLIQVHLRGYKGGGQSPLQQGAVALIIQRHRSQALVCGQLVRKRVSEEKAKIRLLHFTAAAYCHMCAVRIQRAYRIHVAVRNAKKHIHSVISIQRWFRRRLQQKRFIEQYHEIIKTDREAQERRHRQNRAASVIQKAVRRFLLCRRQEKINSSAARIQALWRGYSWRKKNDRTEIRAIRLSLRAVNRNVEEENKLYRRTARALHHLLTYKHLSAILDALKHLEVVTRLSPLCCENMAESGAISTIFVVIRSCNRSVPCMEVVGYAVQVLLNVAKYEKTTSAVYDAENCVDTLLELLQVYREKPGDKVAEKSASIFTRTCCLLAVLLKTEHCASVSSDHCLPPRFLIH</sequence>
<reference evidence="13" key="3">
    <citation type="submission" date="2025-09" db="UniProtKB">
        <authorList>
            <consortium name="Ensembl"/>
        </authorList>
    </citation>
    <scope>IDENTIFICATION</scope>
</reference>
<dbReference type="InterPro" id="IPR027417">
    <property type="entry name" value="P-loop_NTPase"/>
</dbReference>
<evidence type="ECO:0000256" key="5">
    <source>
        <dbReference type="ARBA" id="ARBA00022737"/>
    </source>
</evidence>
<dbReference type="Gene3D" id="1.25.10.10">
    <property type="entry name" value="Leucine-rich Repeat Variant"/>
    <property type="match status" value="1"/>
</dbReference>
<accession>A0A8C8UR63</accession>
<dbReference type="GO" id="GO:0000278">
    <property type="term" value="P:mitotic cell cycle"/>
    <property type="evidence" value="ECO:0007669"/>
    <property type="project" value="TreeGrafter"/>
</dbReference>
<dbReference type="Pfam" id="PF00612">
    <property type="entry name" value="IQ"/>
    <property type="match status" value="17"/>
</dbReference>
<dbReference type="PANTHER" id="PTHR22706">
    <property type="entry name" value="ASSEMBLY FACTOR FOR SPINDLE MICROTUBULES"/>
    <property type="match status" value="1"/>
</dbReference>
<dbReference type="PANTHER" id="PTHR22706:SF1">
    <property type="entry name" value="ASSEMBLY FACTOR FOR SPINDLE MICROTUBULES"/>
    <property type="match status" value="1"/>
</dbReference>
<dbReference type="GO" id="GO:0051295">
    <property type="term" value="P:establishment of meiotic spindle localization"/>
    <property type="evidence" value="ECO:0007669"/>
    <property type="project" value="TreeGrafter"/>
</dbReference>